<dbReference type="RefSeq" id="WP_087506726.1">
    <property type="nucleotide sequence ID" value="NZ_BMDX01000016.1"/>
</dbReference>
<organism evidence="3 4">
    <name type="scientific">Neiella marina</name>
    <dbReference type="NCBI Taxonomy" id="508461"/>
    <lineage>
        <taxon>Bacteria</taxon>
        <taxon>Pseudomonadati</taxon>
        <taxon>Pseudomonadota</taxon>
        <taxon>Gammaproteobacteria</taxon>
        <taxon>Alteromonadales</taxon>
        <taxon>Echinimonadaceae</taxon>
        <taxon>Neiella</taxon>
    </lineage>
</organism>
<feature type="transmembrane region" description="Helical" evidence="2">
    <location>
        <begin position="21"/>
        <end position="39"/>
    </location>
</feature>
<dbReference type="InterPro" id="IPR014345">
    <property type="entry name" value="XrtA_polysacc_chain"/>
</dbReference>
<dbReference type="NCBIfam" id="TIGR03007">
    <property type="entry name" value="pepcterm_ChnLen"/>
    <property type="match status" value="1"/>
</dbReference>
<reference evidence="4" key="1">
    <citation type="journal article" date="2019" name="Int. J. Syst. Evol. Microbiol.">
        <title>The Global Catalogue of Microorganisms (GCM) 10K type strain sequencing project: providing services to taxonomists for standard genome sequencing and annotation.</title>
        <authorList>
            <consortium name="The Broad Institute Genomics Platform"/>
            <consortium name="The Broad Institute Genome Sequencing Center for Infectious Disease"/>
            <person name="Wu L."/>
            <person name="Ma J."/>
        </authorList>
    </citation>
    <scope>NUCLEOTIDE SEQUENCE [LARGE SCALE GENOMIC DNA]</scope>
    <source>
        <strain evidence="4">CGMCC 1.10130</strain>
    </source>
</reference>
<proteinExistence type="predicted"/>
<accession>A0A8J2XQV8</accession>
<protein>
    <submittedName>
        <fullName evidence="3">Chain-length determining protein</fullName>
    </submittedName>
</protein>
<keyword evidence="4" id="KW-1185">Reference proteome</keyword>
<evidence type="ECO:0000313" key="4">
    <source>
        <dbReference type="Proteomes" id="UP000619743"/>
    </source>
</evidence>
<dbReference type="EMBL" id="BMDX01000016">
    <property type="protein sequence ID" value="GGA84492.1"/>
    <property type="molecule type" value="Genomic_DNA"/>
</dbReference>
<name>A0A8J2XQV8_9GAMM</name>
<evidence type="ECO:0000313" key="3">
    <source>
        <dbReference type="EMBL" id="GGA84492.1"/>
    </source>
</evidence>
<keyword evidence="2" id="KW-1133">Transmembrane helix</keyword>
<keyword evidence="2" id="KW-0472">Membrane</keyword>
<feature type="transmembrane region" description="Helical" evidence="2">
    <location>
        <begin position="417"/>
        <end position="441"/>
    </location>
</feature>
<feature type="transmembrane region" description="Helical" evidence="2">
    <location>
        <begin position="481"/>
        <end position="499"/>
    </location>
</feature>
<comment type="caution">
    <text evidence="3">The sequence shown here is derived from an EMBL/GenBank/DDBJ whole genome shotgun (WGS) entry which is preliminary data.</text>
</comment>
<dbReference type="GO" id="GO:0004713">
    <property type="term" value="F:protein tyrosine kinase activity"/>
    <property type="evidence" value="ECO:0007669"/>
    <property type="project" value="TreeGrafter"/>
</dbReference>
<dbReference type="PANTHER" id="PTHR32309:SF13">
    <property type="entry name" value="FERRIC ENTEROBACTIN TRANSPORT PROTEIN FEPE"/>
    <property type="match status" value="1"/>
</dbReference>
<sequence length="517" mass="58221">MQDLIDELLQYLRGVWLKRRFILIATWIICPIGFMYVSTLPNQYSSSARVFADTRSMLKPLLRGLAIQSDSTQELALIVRTIKTKENIEKIARASDADLLTTTDAEYNRLLSKIRSGIRISGGGRSKMYNISFKGDDPRLARKIVQGTIDVFIENTLGEKRLGTDQAQRFLDEQIAEYEQRLIADERKLADFRRDNAQYMVNNQGSYFRALENAKDRLEQAELDLRETETELDAAQKQLSGEVDYAMEDLSSIRTDYDARIASLQVRLDQLLVRFTEQHPEVQETQKRLNSLLEQKRVFLTGRSGGLGMDGNPILQELKATVNRLTASVAAKKVRLERYQEQVTEFQSKLDYVPEIEAQMTGLNRTYSITKDKYYQLLSRKESAVMSEKVEQSTEAISFRVLNPPSLRLNPAGPPRLSMLIGVLLSSIGVGIALSVVFSLLSPVITSPKALTKATGLPIYGVVTATENSGLQLWEKRKTRIFIAANVALLLVFAAFAAINSKPQWHDLIFVQGLGAL</sequence>
<keyword evidence="1" id="KW-0175">Coiled coil</keyword>
<dbReference type="Proteomes" id="UP000619743">
    <property type="component" value="Unassembled WGS sequence"/>
</dbReference>
<gene>
    <name evidence="3" type="ORF">GCM10011369_28190</name>
</gene>
<dbReference type="SUPFAM" id="SSF57997">
    <property type="entry name" value="Tropomyosin"/>
    <property type="match status" value="1"/>
</dbReference>
<feature type="coiled-coil region" evidence="1">
    <location>
        <begin position="168"/>
        <end position="238"/>
    </location>
</feature>
<keyword evidence="2" id="KW-0812">Transmembrane</keyword>
<feature type="coiled-coil region" evidence="1">
    <location>
        <begin position="315"/>
        <end position="349"/>
    </location>
</feature>
<dbReference type="PANTHER" id="PTHR32309">
    <property type="entry name" value="TYROSINE-PROTEIN KINASE"/>
    <property type="match status" value="1"/>
</dbReference>
<evidence type="ECO:0000256" key="2">
    <source>
        <dbReference type="SAM" id="Phobius"/>
    </source>
</evidence>
<evidence type="ECO:0000256" key="1">
    <source>
        <dbReference type="SAM" id="Coils"/>
    </source>
</evidence>
<dbReference type="OrthoDB" id="9795292at2"/>
<dbReference type="InterPro" id="IPR050445">
    <property type="entry name" value="Bact_polysacc_biosynth/exp"/>
</dbReference>
<dbReference type="AlphaFoldDB" id="A0A8J2XQV8"/>
<dbReference type="GO" id="GO:0005886">
    <property type="term" value="C:plasma membrane"/>
    <property type="evidence" value="ECO:0007669"/>
    <property type="project" value="TreeGrafter"/>
</dbReference>